<evidence type="ECO:0000256" key="6">
    <source>
        <dbReference type="ARBA" id="ARBA00022989"/>
    </source>
</evidence>
<keyword evidence="5 8" id="KW-0812">Transmembrane</keyword>
<evidence type="ECO:0000256" key="5">
    <source>
        <dbReference type="ARBA" id="ARBA00022692"/>
    </source>
</evidence>
<evidence type="ECO:0000256" key="1">
    <source>
        <dbReference type="ARBA" id="ARBA00004429"/>
    </source>
</evidence>
<comment type="similarity">
    <text evidence="2">Belongs to the GSP F family.</text>
</comment>
<dbReference type="InterPro" id="IPR003004">
    <property type="entry name" value="GspF/PilC"/>
</dbReference>
<evidence type="ECO:0000256" key="7">
    <source>
        <dbReference type="ARBA" id="ARBA00023136"/>
    </source>
</evidence>
<evidence type="ECO:0000256" key="4">
    <source>
        <dbReference type="ARBA" id="ARBA00022519"/>
    </source>
</evidence>
<dbReference type="PANTHER" id="PTHR30012:SF0">
    <property type="entry name" value="TYPE II SECRETION SYSTEM PROTEIN F-RELATED"/>
    <property type="match status" value="1"/>
</dbReference>
<organism evidence="10 11">
    <name type="scientific">Candidatus Portnoybacteria bacterium CG23_combo_of_CG06-09_8_20_14_all_37_13</name>
    <dbReference type="NCBI Taxonomy" id="1974819"/>
    <lineage>
        <taxon>Bacteria</taxon>
        <taxon>Candidatus Portnoyibacteriota</taxon>
    </lineage>
</organism>
<proteinExistence type="inferred from homology"/>
<name>A0A2G9YE15_9BACT</name>
<keyword evidence="6 8" id="KW-1133">Transmembrane helix</keyword>
<feature type="transmembrane region" description="Helical" evidence="8">
    <location>
        <begin position="169"/>
        <end position="191"/>
    </location>
</feature>
<keyword evidence="7 8" id="KW-0472">Membrane</keyword>
<evidence type="ECO:0000256" key="2">
    <source>
        <dbReference type="ARBA" id="ARBA00005745"/>
    </source>
</evidence>
<comment type="caution">
    <text evidence="10">The sequence shown here is derived from an EMBL/GenBank/DDBJ whole genome shotgun (WGS) entry which is preliminary data.</text>
</comment>
<dbReference type="InterPro" id="IPR018076">
    <property type="entry name" value="T2SS_GspF_dom"/>
</dbReference>
<evidence type="ECO:0000259" key="9">
    <source>
        <dbReference type="Pfam" id="PF00482"/>
    </source>
</evidence>
<dbReference type="EMBL" id="PCRH01000001">
    <property type="protein sequence ID" value="PIP17412.1"/>
    <property type="molecule type" value="Genomic_DNA"/>
</dbReference>
<dbReference type="Gene3D" id="1.20.81.30">
    <property type="entry name" value="Type II secretion system (T2SS), domain F"/>
    <property type="match status" value="2"/>
</dbReference>
<gene>
    <name evidence="10" type="ORF">COX44_00035</name>
</gene>
<accession>A0A2G9YE15</accession>
<feature type="domain" description="Type II secretion system protein GspF" evidence="9">
    <location>
        <begin position="222"/>
        <end position="345"/>
    </location>
</feature>
<dbReference type="AlphaFoldDB" id="A0A2G9YE15"/>
<protein>
    <recommendedName>
        <fullName evidence="9">Type II secretion system protein GspF domain-containing protein</fullName>
    </recommendedName>
</protein>
<feature type="transmembrane region" description="Helical" evidence="8">
    <location>
        <begin position="326"/>
        <end position="347"/>
    </location>
</feature>
<evidence type="ECO:0000313" key="10">
    <source>
        <dbReference type="EMBL" id="PIP17412.1"/>
    </source>
</evidence>
<keyword evidence="4" id="KW-0997">Cell inner membrane</keyword>
<comment type="subcellular location">
    <subcellularLocation>
        <location evidence="1">Cell inner membrane</location>
        <topology evidence="1">Multi-pass membrane protein</topology>
    </subcellularLocation>
</comment>
<dbReference type="InterPro" id="IPR042094">
    <property type="entry name" value="T2SS_GspF_sf"/>
</dbReference>
<dbReference type="FunFam" id="1.20.81.30:FF:000001">
    <property type="entry name" value="Type II secretion system protein F"/>
    <property type="match status" value="2"/>
</dbReference>
<evidence type="ECO:0000256" key="8">
    <source>
        <dbReference type="SAM" id="Phobius"/>
    </source>
</evidence>
<feature type="domain" description="Type II secretion system protein GspF" evidence="9">
    <location>
        <begin position="19"/>
        <end position="142"/>
    </location>
</feature>
<dbReference type="GO" id="GO:0005886">
    <property type="term" value="C:plasma membrane"/>
    <property type="evidence" value="ECO:0007669"/>
    <property type="project" value="UniProtKB-SubCell"/>
</dbReference>
<dbReference type="Pfam" id="PF00482">
    <property type="entry name" value="T2SSF"/>
    <property type="match status" value="2"/>
</dbReference>
<evidence type="ECO:0000256" key="3">
    <source>
        <dbReference type="ARBA" id="ARBA00022475"/>
    </source>
</evidence>
<dbReference type="PANTHER" id="PTHR30012">
    <property type="entry name" value="GENERAL SECRETION PATHWAY PROTEIN"/>
    <property type="match status" value="1"/>
</dbReference>
<reference evidence="10 11" key="1">
    <citation type="submission" date="2017-09" db="EMBL/GenBank/DDBJ databases">
        <title>Depth-based differentiation of microbial function through sediment-hosted aquifers and enrichment of novel symbionts in the deep terrestrial subsurface.</title>
        <authorList>
            <person name="Probst A.J."/>
            <person name="Ladd B."/>
            <person name="Jarett J.K."/>
            <person name="Geller-Mcgrath D.E."/>
            <person name="Sieber C.M."/>
            <person name="Emerson J.B."/>
            <person name="Anantharaman K."/>
            <person name="Thomas B.C."/>
            <person name="Malmstrom R."/>
            <person name="Stieglmeier M."/>
            <person name="Klingl A."/>
            <person name="Woyke T."/>
            <person name="Ryan C.M."/>
            <person name="Banfield J.F."/>
        </authorList>
    </citation>
    <scope>NUCLEOTIDE SEQUENCE [LARGE SCALE GENOMIC DNA]</scope>
    <source>
        <strain evidence="10">CG23_combo_of_CG06-09_8_20_14_all_37_13</strain>
    </source>
</reference>
<evidence type="ECO:0000313" key="11">
    <source>
        <dbReference type="Proteomes" id="UP000231480"/>
    </source>
</evidence>
<keyword evidence="3" id="KW-1003">Cell membrane</keyword>
<dbReference type="Proteomes" id="UP000231480">
    <property type="component" value="Unassembled WGS sequence"/>
</dbReference>
<dbReference type="PRINTS" id="PR00812">
    <property type="entry name" value="BCTERIALGSPF"/>
</dbReference>
<feature type="transmembrane region" description="Helical" evidence="8">
    <location>
        <begin position="119"/>
        <end position="141"/>
    </location>
</feature>
<sequence length="353" mass="39572">MKNIIYKILPISLTEKMLFTKNLAVMAKSGISLPRALEILSAQIKHPYFKKAILASRKSIQEGLSLTDAFSRHARVFNQFYINMIKVGEMSGNLEHVLNILAIQMKKEHQLMTQVRGAMIYPALILLTLIGIGILMFIFVIPKLSQVFTDMQINLPLTTRLFLDLASNIRIYGLYIIFSLTGLILSFYFYVRTLSGKRNLHRLLLYLPFLGKMSQKINITRFAGNLSSLLESGVALVDALKTLQGVLSNSVYQLSIEDISQKVQKGESLTKALSAFPKLYSSLIIQMIEIGEETGTIADSLKQLADFYQSEIDETMKNISSIIEPVLMIIIGVIVGFFAISMISPIYSMLQGI</sequence>